<dbReference type="InterPro" id="IPR036736">
    <property type="entry name" value="ACP-like_sf"/>
</dbReference>
<dbReference type="Gene3D" id="3.40.50.980">
    <property type="match status" value="4"/>
</dbReference>
<gene>
    <name evidence="7" type="ORF">GCM10017771_52330</name>
</gene>
<dbReference type="Gene3D" id="2.30.38.10">
    <property type="entry name" value="Luciferase, Domain 3"/>
    <property type="match status" value="2"/>
</dbReference>
<reference evidence="7" key="2">
    <citation type="submission" date="2020-09" db="EMBL/GenBank/DDBJ databases">
        <authorList>
            <person name="Sun Q."/>
            <person name="Zhou Y."/>
        </authorList>
    </citation>
    <scope>NUCLEOTIDE SEQUENCE</scope>
    <source>
        <strain evidence="7">CGMCC 4.7403</strain>
    </source>
</reference>
<protein>
    <recommendedName>
        <fullName evidence="6">Carrier domain-containing protein</fullName>
    </recommendedName>
</protein>
<dbReference type="SUPFAM" id="SSF47336">
    <property type="entry name" value="ACP-like"/>
    <property type="match status" value="2"/>
</dbReference>
<evidence type="ECO:0000256" key="3">
    <source>
        <dbReference type="ARBA" id="ARBA00022450"/>
    </source>
</evidence>
<dbReference type="Pfam" id="PF00550">
    <property type="entry name" value="PP-binding"/>
    <property type="match status" value="2"/>
</dbReference>
<dbReference type="InterPro" id="IPR023213">
    <property type="entry name" value="CAT-like_dom_sf"/>
</dbReference>
<dbReference type="GO" id="GO:0008610">
    <property type="term" value="P:lipid biosynthetic process"/>
    <property type="evidence" value="ECO:0007669"/>
    <property type="project" value="UniProtKB-ARBA"/>
</dbReference>
<dbReference type="GO" id="GO:0072330">
    <property type="term" value="P:monocarboxylic acid biosynthetic process"/>
    <property type="evidence" value="ECO:0007669"/>
    <property type="project" value="UniProtKB-ARBA"/>
</dbReference>
<evidence type="ECO:0000256" key="4">
    <source>
        <dbReference type="ARBA" id="ARBA00022553"/>
    </source>
</evidence>
<dbReference type="Gene3D" id="3.30.559.30">
    <property type="entry name" value="Nonribosomal peptide synthetase, condensation domain"/>
    <property type="match status" value="2"/>
</dbReference>
<dbReference type="InterPro" id="IPR000873">
    <property type="entry name" value="AMP-dep_synth/lig_dom"/>
</dbReference>
<comment type="similarity">
    <text evidence="2">Belongs to the ATP-dependent AMP-binding enzyme family.</text>
</comment>
<dbReference type="InterPro" id="IPR025110">
    <property type="entry name" value="AMP-bd_C"/>
</dbReference>
<proteinExistence type="inferred from homology"/>
<dbReference type="Gene3D" id="3.30.559.10">
    <property type="entry name" value="Chloramphenicol acetyltransferase-like domain"/>
    <property type="match status" value="2"/>
</dbReference>
<evidence type="ECO:0000256" key="5">
    <source>
        <dbReference type="SAM" id="MobiDB-lite"/>
    </source>
</evidence>
<dbReference type="RefSeq" id="WP_189784888.1">
    <property type="nucleotide sequence ID" value="NZ_BNAT01000019.1"/>
</dbReference>
<evidence type="ECO:0000256" key="2">
    <source>
        <dbReference type="ARBA" id="ARBA00006432"/>
    </source>
</evidence>
<dbReference type="GO" id="GO:0043041">
    <property type="term" value="P:amino acid activation for nonribosomal peptide biosynthetic process"/>
    <property type="evidence" value="ECO:0007669"/>
    <property type="project" value="TreeGrafter"/>
</dbReference>
<evidence type="ECO:0000259" key="6">
    <source>
        <dbReference type="PROSITE" id="PS50075"/>
    </source>
</evidence>
<dbReference type="FunFam" id="3.40.50.980:FF:000001">
    <property type="entry name" value="Non-ribosomal peptide synthetase"/>
    <property type="match status" value="2"/>
</dbReference>
<organism evidence="7 8">
    <name type="scientific">Streptomyces capitiformicae</name>
    <dbReference type="NCBI Taxonomy" id="2014920"/>
    <lineage>
        <taxon>Bacteria</taxon>
        <taxon>Bacillati</taxon>
        <taxon>Actinomycetota</taxon>
        <taxon>Actinomycetes</taxon>
        <taxon>Kitasatosporales</taxon>
        <taxon>Streptomycetaceae</taxon>
        <taxon>Streptomyces</taxon>
    </lineage>
</organism>
<dbReference type="NCBIfam" id="TIGR01733">
    <property type="entry name" value="AA-adenyl-dom"/>
    <property type="match status" value="2"/>
</dbReference>
<dbReference type="PROSITE" id="PS00455">
    <property type="entry name" value="AMP_BINDING"/>
    <property type="match status" value="1"/>
</dbReference>
<dbReference type="Pfam" id="PF00501">
    <property type="entry name" value="AMP-binding"/>
    <property type="match status" value="2"/>
</dbReference>
<dbReference type="PROSITE" id="PS50075">
    <property type="entry name" value="CARRIER"/>
    <property type="match status" value="2"/>
</dbReference>
<dbReference type="Gene3D" id="3.30.300.30">
    <property type="match status" value="2"/>
</dbReference>
<feature type="compositionally biased region" description="Basic and acidic residues" evidence="5">
    <location>
        <begin position="475"/>
        <end position="484"/>
    </location>
</feature>
<dbReference type="FunFam" id="1.10.1200.10:FF:000016">
    <property type="entry name" value="Non-ribosomal peptide synthase"/>
    <property type="match status" value="1"/>
</dbReference>
<evidence type="ECO:0000313" key="8">
    <source>
        <dbReference type="Proteomes" id="UP000603227"/>
    </source>
</evidence>
<feature type="domain" description="Carrier" evidence="6">
    <location>
        <begin position="494"/>
        <end position="569"/>
    </location>
</feature>
<feature type="domain" description="Carrier" evidence="6">
    <location>
        <begin position="1551"/>
        <end position="1626"/>
    </location>
</feature>
<comment type="cofactor">
    <cofactor evidence="1">
        <name>pantetheine 4'-phosphate</name>
        <dbReference type="ChEBI" id="CHEBI:47942"/>
    </cofactor>
</comment>
<dbReference type="GO" id="GO:0017000">
    <property type="term" value="P:antibiotic biosynthetic process"/>
    <property type="evidence" value="ECO:0007669"/>
    <property type="project" value="UniProtKB-ARBA"/>
</dbReference>
<dbReference type="CDD" id="cd05930">
    <property type="entry name" value="A_NRPS"/>
    <property type="match status" value="1"/>
</dbReference>
<keyword evidence="3" id="KW-0596">Phosphopantetheine</keyword>
<dbReference type="Pfam" id="PF00668">
    <property type="entry name" value="Condensation"/>
    <property type="match status" value="2"/>
</dbReference>
<dbReference type="GO" id="GO:0044550">
    <property type="term" value="P:secondary metabolite biosynthetic process"/>
    <property type="evidence" value="ECO:0007669"/>
    <property type="project" value="TreeGrafter"/>
</dbReference>
<evidence type="ECO:0000256" key="1">
    <source>
        <dbReference type="ARBA" id="ARBA00001957"/>
    </source>
</evidence>
<dbReference type="SUPFAM" id="SSF56801">
    <property type="entry name" value="Acetyl-CoA synthetase-like"/>
    <property type="match status" value="2"/>
</dbReference>
<dbReference type="PROSITE" id="PS00012">
    <property type="entry name" value="PHOSPHOPANTETHEINE"/>
    <property type="match status" value="1"/>
</dbReference>
<dbReference type="GO" id="GO:0005829">
    <property type="term" value="C:cytosol"/>
    <property type="evidence" value="ECO:0007669"/>
    <property type="project" value="TreeGrafter"/>
</dbReference>
<dbReference type="InterPro" id="IPR006162">
    <property type="entry name" value="Ppantetheine_attach_site"/>
</dbReference>
<dbReference type="Gene3D" id="1.10.1200.10">
    <property type="entry name" value="ACP-like"/>
    <property type="match status" value="2"/>
</dbReference>
<dbReference type="GO" id="GO:0003824">
    <property type="term" value="F:catalytic activity"/>
    <property type="evidence" value="ECO:0007669"/>
    <property type="project" value="InterPro"/>
</dbReference>
<accession>A0A918Z3F5</accession>
<dbReference type="InterPro" id="IPR045851">
    <property type="entry name" value="AMP-bd_C_sf"/>
</dbReference>
<dbReference type="InterPro" id="IPR010071">
    <property type="entry name" value="AA_adenyl_dom"/>
</dbReference>
<feature type="region of interest" description="Disordered" evidence="5">
    <location>
        <begin position="475"/>
        <end position="494"/>
    </location>
</feature>
<sequence>MDQETNVAQHLDQLFATAVRGHGDRTAVTCGDETMTYRQLDAASARLARRLQDRGVGPGTKVAVCMSRSTGLLVALLGVVRAGAAYVPLDPAHPEERRAHILRDSGATRVLTDADTAAATGAGNRNGSGNPRPVPLVDGDAVYTIYTSGSTGRPKGVTVTHGALANFLSSMAERPGLPDGAVLVAVTTVAFDIAALELFLPLTLGGHVVIATPEESRDPRALAGLIRSTRACALQATPATWRMLQSDGWEPPPDFTLLCGGEPLPPDLARWFGLSRARAWDLYGPTETTIWSSTALLDNTGSVAHWWPVARTTLRVLDEALRPVPDGQLGEVFIGGAGLAAGYHDRPALTAERFLPDPYADGMRLYRTGDLGRFRPDGSLEIAGRTDHQVKIRGHRVELGEIEAAAVAIPGVRMAVAHPWPDPSGGIRLVLYVVPRGPAAPSAQELRTALARALPAYMLPSQYVTVDAFPLTPNDKVDRARLPEPGDGGGRTEAPATKAEQFMADAWSAVLGVSRVGRYDDFLDLGGHSLAAAALSARIRTVLGLDVSAGELLRHATPAAQAELLGRAPRVADRTTAPELGAAGDLPLTSAQQRVLFAELVRTGGSSYATSVAYQITGPLDPAALDRAIQAVAARHEALRCRFPATRPGAEPVQRIEPAARVPVTVLPGRPARPEAIRLLEGAARRPFDPERGPLLRVVVARAAEQEALILFCWHHLVFDGWSLGLFLDDLGTAYAAALGDGPPLPPPTARYAQSVNLQRALQDDPATAGQLDYWRGQLAGLPELCTVPEDRPRPPVQSAHGALATAEVDARTGTAFGQLCRSGHVTPYTGLLTVFLALLGRYANTSDVVVGTPAAGRSHVEAQQVVGLFANTLALRADLADAPTFAALSARVRHVVYEALEHQDVPFERVVEALRPERGLGHNPVFQVLFTLEGREAGRLRLTGTQAEPVHIDGGGSRYDLAVTVHEEEDGRLGLTAEYATDLYDRATVEGVLKQYAGLIAYVSAAGGEADLATALAAGVDRATSARWNSTAMPPPAADTVHGLVRRQVQASGDRIAVRRGARTITYGQLGAQADRLARELVRRGIGPGDVVGVCAERDLALPSTLLAVLTSGAAYLPLDPAYPPARLAAILDQARPPLVLTTRATAGLVPDGGHEMLRVDAVASAPGAEPALPIVVPDDAAYVIHTSGSTGTPKGVCLPHRALVNLTQWQLRDQLGGVRTAQLASIGFDVHFQEIFIPLASGGEVLLAPEEARRDPEELYDWLSRTDAEQVICTPTVFAAFAAEARRRGHVPAGLKEVTTAGEQLRLTADILWVLRHGSFHLHNQYGPSETHAATALPVPGPDDGAVVPPPPIGRPVGNKRVHVLDEHGRELPVGVPGEIYIASDGIAHGYLGMPRQTAERFLPDPFGKVPGGRMYRTGDLGRWLHRGVLEYRGRVDDQIKLRGVRIEPGEIEVLLHRHPAVRSAAVAVREPLSGEPVLTAYVVPEPGAAEPGAAELRRYLSEQLAAFAVPSRYVTLAELPLTSSGKVHRAALPMPPRADADLGTGRIAPRTPVEREIARVWAEALGVAEVGVHDDFFVLGGHSLLAARLVTCLNGTLDTGLHLRDVFAAPTVAGLAAVLEQRRAARGAGAEVPLGGDHEGPAPLSFAQQRLLFLDRMHPGDTEFLLPLTLRMRGALDVDVLRRSLDVLSARHDILRTRYPIERGEPVPLVDLPGTVPVTWEDLSHLNVADRERRLADIAASERDTPFDLATQHPLRMRLVQLGADDHLLFQTFHHIGSDVTSLGVLQRELLQLYTAGGVPADGARPLQYADYARWQRRYRDEDFMAPLVAHWKRTMVGWKPLNLPTDCPRPEVWQPEGETLDFALPDGLWGRLTDAARRGAATPYMVLLTAFVSMLADVSGQDNIVLGTPVSGRAHPEAATIPGSFVDLVVIRADASGAPSPAELLARVRRTALDALAHQDLPFDRLVRELRPPRDLSRSPVVDVVFNFIEDTEPLPAPPGLSVTGHLASSRTTSQDLEMIVQRGPGNRLTAEIQYAAALFSPGHIRRIADAFLGALDAVAPEPDGCAPLTEGSPR</sequence>
<keyword evidence="8" id="KW-1185">Reference proteome</keyword>
<dbReference type="CDD" id="cd19531">
    <property type="entry name" value="LCL_NRPS-like"/>
    <property type="match status" value="2"/>
</dbReference>
<reference evidence="7" key="1">
    <citation type="journal article" date="2014" name="Int. J. Syst. Evol. Microbiol.">
        <title>Complete genome sequence of Corynebacterium casei LMG S-19264T (=DSM 44701T), isolated from a smear-ripened cheese.</title>
        <authorList>
            <consortium name="US DOE Joint Genome Institute (JGI-PGF)"/>
            <person name="Walter F."/>
            <person name="Albersmeier A."/>
            <person name="Kalinowski J."/>
            <person name="Ruckert C."/>
        </authorList>
    </citation>
    <scope>NUCLEOTIDE SEQUENCE</scope>
    <source>
        <strain evidence="7">CGMCC 4.7403</strain>
    </source>
</reference>
<dbReference type="InterPro" id="IPR020845">
    <property type="entry name" value="AMP-binding_CS"/>
</dbReference>
<comment type="caution">
    <text evidence="7">The sequence shown here is derived from an EMBL/GenBank/DDBJ whole genome shotgun (WGS) entry which is preliminary data.</text>
</comment>
<keyword evidence="4" id="KW-0597">Phosphoprotein</keyword>
<dbReference type="Proteomes" id="UP000603227">
    <property type="component" value="Unassembled WGS sequence"/>
</dbReference>
<dbReference type="InterPro" id="IPR020806">
    <property type="entry name" value="PKS_PP-bd"/>
</dbReference>
<dbReference type="PANTHER" id="PTHR45527:SF1">
    <property type="entry name" value="FATTY ACID SYNTHASE"/>
    <property type="match status" value="1"/>
</dbReference>
<dbReference type="SUPFAM" id="SSF52777">
    <property type="entry name" value="CoA-dependent acyltransferases"/>
    <property type="match status" value="4"/>
</dbReference>
<dbReference type="InterPro" id="IPR009081">
    <property type="entry name" value="PP-bd_ACP"/>
</dbReference>
<evidence type="ECO:0000313" key="7">
    <source>
        <dbReference type="EMBL" id="GHE34629.1"/>
    </source>
</evidence>
<dbReference type="EMBL" id="BNAT01000019">
    <property type="protein sequence ID" value="GHE34629.1"/>
    <property type="molecule type" value="Genomic_DNA"/>
</dbReference>
<dbReference type="SMART" id="SM00823">
    <property type="entry name" value="PKS_PP"/>
    <property type="match status" value="2"/>
</dbReference>
<dbReference type="Pfam" id="PF13193">
    <property type="entry name" value="AMP-binding_C"/>
    <property type="match status" value="2"/>
</dbReference>
<dbReference type="InterPro" id="IPR001242">
    <property type="entry name" value="Condensation_dom"/>
</dbReference>
<dbReference type="PANTHER" id="PTHR45527">
    <property type="entry name" value="NONRIBOSOMAL PEPTIDE SYNTHETASE"/>
    <property type="match status" value="1"/>
</dbReference>
<name>A0A918Z3F5_9ACTN</name>
<dbReference type="GO" id="GO:0031177">
    <property type="term" value="F:phosphopantetheine binding"/>
    <property type="evidence" value="ECO:0007669"/>
    <property type="project" value="InterPro"/>
</dbReference>